<feature type="region of interest" description="Disordered" evidence="1">
    <location>
        <begin position="230"/>
        <end position="320"/>
    </location>
</feature>
<dbReference type="Proteomes" id="UP000253664">
    <property type="component" value="Unassembled WGS sequence"/>
</dbReference>
<feature type="compositionally biased region" description="Basic residues" evidence="1">
    <location>
        <begin position="270"/>
        <end position="282"/>
    </location>
</feature>
<gene>
    <name evidence="2" type="ORF">L249_3807</name>
</gene>
<feature type="compositionally biased region" description="Low complexity" evidence="1">
    <location>
        <begin position="305"/>
        <end position="320"/>
    </location>
</feature>
<sequence length="320" mass="35629">PSSSYPPCPPSLLSSAPPSLDSRRPPPLLFPISRALRNSNYRVYTIDPPTLSGVASPSHGPPALYDIRDGQVPPIRANFLSQLNRLGLALKNACRNYSSKGWRLRDAVAQSGTRSSTKLRAVCACLPRSHSPPTPLLTASCQLGPLFSSHTPLNLYDDSLLLFFFLGFTFCGDLGSWIGGKDGDSASPLDDFTFVWNELRQPSPPREKHHSRIVPVLWIWDPFPLLFSKTAAGRGGKPRREKKGPKRRQRPPSETIRPPDERRQDNRLRENRRRGGGKKGLRRNNSLGPIFDRRRVDPFSKDPSLTHGSLGSSHHNCYMA</sequence>
<evidence type="ECO:0000313" key="3">
    <source>
        <dbReference type="Proteomes" id="UP000253664"/>
    </source>
</evidence>
<evidence type="ECO:0000256" key="1">
    <source>
        <dbReference type="SAM" id="MobiDB-lite"/>
    </source>
</evidence>
<dbReference type="AlphaFoldDB" id="A0A367L5H0"/>
<keyword evidence="3" id="KW-1185">Reference proteome</keyword>
<feature type="compositionally biased region" description="Basic residues" evidence="1">
    <location>
        <begin position="236"/>
        <end position="250"/>
    </location>
</feature>
<feature type="region of interest" description="Disordered" evidence="1">
    <location>
        <begin position="1"/>
        <end position="24"/>
    </location>
</feature>
<feature type="compositionally biased region" description="Basic and acidic residues" evidence="1">
    <location>
        <begin position="291"/>
        <end position="300"/>
    </location>
</feature>
<organism evidence="2 3">
    <name type="scientific">Ophiocordyceps polyrhachis-furcata BCC 54312</name>
    <dbReference type="NCBI Taxonomy" id="1330021"/>
    <lineage>
        <taxon>Eukaryota</taxon>
        <taxon>Fungi</taxon>
        <taxon>Dikarya</taxon>
        <taxon>Ascomycota</taxon>
        <taxon>Pezizomycotina</taxon>
        <taxon>Sordariomycetes</taxon>
        <taxon>Hypocreomycetidae</taxon>
        <taxon>Hypocreales</taxon>
        <taxon>Ophiocordycipitaceae</taxon>
        <taxon>Ophiocordyceps</taxon>
    </lineage>
</organism>
<feature type="compositionally biased region" description="Low complexity" evidence="1">
    <location>
        <begin position="11"/>
        <end position="20"/>
    </location>
</feature>
<feature type="non-terminal residue" evidence="2">
    <location>
        <position position="1"/>
    </location>
</feature>
<dbReference type="EMBL" id="LKCN02000014">
    <property type="protein sequence ID" value="RCI09661.1"/>
    <property type="molecule type" value="Genomic_DNA"/>
</dbReference>
<feature type="compositionally biased region" description="Basic and acidic residues" evidence="1">
    <location>
        <begin position="257"/>
        <end position="269"/>
    </location>
</feature>
<evidence type="ECO:0000313" key="2">
    <source>
        <dbReference type="EMBL" id="RCI09661.1"/>
    </source>
</evidence>
<comment type="caution">
    <text evidence="2">The sequence shown here is derived from an EMBL/GenBank/DDBJ whole genome shotgun (WGS) entry which is preliminary data.</text>
</comment>
<protein>
    <submittedName>
        <fullName evidence="2">Uncharacterized protein</fullName>
    </submittedName>
</protein>
<feature type="compositionally biased region" description="Pro residues" evidence="1">
    <location>
        <begin position="1"/>
        <end position="10"/>
    </location>
</feature>
<name>A0A367L5H0_9HYPO</name>
<accession>A0A367L5H0</accession>
<proteinExistence type="predicted"/>
<dbReference type="OrthoDB" id="10565453at2759"/>
<reference evidence="2 3" key="1">
    <citation type="journal article" date="2015" name="BMC Genomics">
        <title>Insights from the genome of Ophiocordyceps polyrhachis-furcata to pathogenicity and host specificity in insect fungi.</title>
        <authorList>
            <person name="Wichadakul D."/>
            <person name="Kobmoo N."/>
            <person name="Ingsriswang S."/>
            <person name="Tangphatsornruang S."/>
            <person name="Chantasingh D."/>
            <person name="Luangsa-ard J.J."/>
            <person name="Eurwilaichitr L."/>
        </authorList>
    </citation>
    <scope>NUCLEOTIDE SEQUENCE [LARGE SCALE GENOMIC DNA]</scope>
    <source>
        <strain evidence="2 3">BCC 54312</strain>
    </source>
</reference>
<feature type="non-terminal residue" evidence="2">
    <location>
        <position position="320"/>
    </location>
</feature>